<dbReference type="Gene3D" id="3.40.50.2300">
    <property type="match status" value="2"/>
</dbReference>
<dbReference type="InterPro" id="IPR028082">
    <property type="entry name" value="Peripla_BP_I"/>
</dbReference>
<gene>
    <name evidence="5" type="ORF">GCM10023171_17490</name>
</gene>
<accession>A0ABP8PDJ4</accession>
<organism evidence="5 6">
    <name type="scientific">Microbacterium panaciterrae</name>
    <dbReference type="NCBI Taxonomy" id="985759"/>
    <lineage>
        <taxon>Bacteria</taxon>
        <taxon>Bacillati</taxon>
        <taxon>Actinomycetota</taxon>
        <taxon>Actinomycetes</taxon>
        <taxon>Micrococcales</taxon>
        <taxon>Microbacteriaceae</taxon>
        <taxon>Microbacterium</taxon>
    </lineage>
</organism>
<dbReference type="PANTHER" id="PTHR30146">
    <property type="entry name" value="LACI-RELATED TRANSCRIPTIONAL REPRESSOR"/>
    <property type="match status" value="1"/>
</dbReference>
<sequence>MPGTVDVDRPDPSQARRRATIYEIARAADVSHQSVSRYMRGLEMRGSTKTKIEKALETLSYRPNLSARALITGRSHRIGALTHEVNQYGPSLVIQGATTAARQAGYLLDVIALDLGDRDEVDAALNQLLQYDLDGILAFASTDDVKAAFEQIDFGVPALIAAEEEDDQPGASFERPGVGQLVSHLVDLGHKRFLHIAGPLAYSSARNRLRAFETALAHFGLQPAGLTYGDWSARSGCEAIMALASDAIPTAIVAGNDQMALGAMHALTERGLAIPHDVSVTGVDDTPEAPYFTPALTTIRHDFREQGKNALLSLLNEIGEDVDHPSFLTTPTLVVRDSTGPVPSPET</sequence>
<protein>
    <submittedName>
        <fullName evidence="5">LacI family DNA-binding transcriptional regulator</fullName>
    </submittedName>
</protein>
<dbReference type="GO" id="GO:0003677">
    <property type="term" value="F:DNA binding"/>
    <property type="evidence" value="ECO:0007669"/>
    <property type="project" value="UniProtKB-KW"/>
</dbReference>
<dbReference type="InterPro" id="IPR000843">
    <property type="entry name" value="HTH_LacI"/>
</dbReference>
<reference evidence="6" key="1">
    <citation type="journal article" date="2019" name="Int. J. Syst. Evol. Microbiol.">
        <title>The Global Catalogue of Microorganisms (GCM) 10K type strain sequencing project: providing services to taxonomists for standard genome sequencing and annotation.</title>
        <authorList>
            <consortium name="The Broad Institute Genomics Platform"/>
            <consortium name="The Broad Institute Genome Sequencing Center for Infectious Disease"/>
            <person name="Wu L."/>
            <person name="Ma J."/>
        </authorList>
    </citation>
    <scope>NUCLEOTIDE SEQUENCE [LARGE SCALE GENOMIC DNA]</scope>
    <source>
        <strain evidence="6">JCM 17839</strain>
    </source>
</reference>
<dbReference type="InterPro" id="IPR010982">
    <property type="entry name" value="Lambda_DNA-bd_dom_sf"/>
</dbReference>
<keyword evidence="2 5" id="KW-0238">DNA-binding</keyword>
<evidence type="ECO:0000256" key="2">
    <source>
        <dbReference type="ARBA" id="ARBA00023125"/>
    </source>
</evidence>
<name>A0ABP8PDJ4_9MICO</name>
<evidence type="ECO:0000259" key="4">
    <source>
        <dbReference type="PROSITE" id="PS50932"/>
    </source>
</evidence>
<keyword evidence="6" id="KW-1185">Reference proteome</keyword>
<dbReference type="SUPFAM" id="SSF47413">
    <property type="entry name" value="lambda repressor-like DNA-binding domains"/>
    <property type="match status" value="1"/>
</dbReference>
<keyword evidence="1" id="KW-0805">Transcription regulation</keyword>
<evidence type="ECO:0000313" key="6">
    <source>
        <dbReference type="Proteomes" id="UP001500731"/>
    </source>
</evidence>
<dbReference type="Pfam" id="PF13377">
    <property type="entry name" value="Peripla_BP_3"/>
    <property type="match status" value="1"/>
</dbReference>
<dbReference type="SMART" id="SM00354">
    <property type="entry name" value="HTH_LACI"/>
    <property type="match status" value="1"/>
</dbReference>
<evidence type="ECO:0000256" key="1">
    <source>
        <dbReference type="ARBA" id="ARBA00023015"/>
    </source>
</evidence>
<dbReference type="PROSITE" id="PS00356">
    <property type="entry name" value="HTH_LACI_1"/>
    <property type="match status" value="1"/>
</dbReference>
<dbReference type="PROSITE" id="PS50932">
    <property type="entry name" value="HTH_LACI_2"/>
    <property type="match status" value="1"/>
</dbReference>
<evidence type="ECO:0000313" key="5">
    <source>
        <dbReference type="EMBL" id="GAA4484512.1"/>
    </source>
</evidence>
<dbReference type="PANTHER" id="PTHR30146:SF153">
    <property type="entry name" value="LACTOSE OPERON REPRESSOR"/>
    <property type="match status" value="1"/>
</dbReference>
<proteinExistence type="predicted"/>
<dbReference type="InterPro" id="IPR046335">
    <property type="entry name" value="LacI/GalR-like_sensor"/>
</dbReference>
<dbReference type="Pfam" id="PF00356">
    <property type="entry name" value="LacI"/>
    <property type="match status" value="1"/>
</dbReference>
<dbReference type="Proteomes" id="UP001500731">
    <property type="component" value="Unassembled WGS sequence"/>
</dbReference>
<comment type="caution">
    <text evidence="5">The sequence shown here is derived from an EMBL/GenBank/DDBJ whole genome shotgun (WGS) entry which is preliminary data.</text>
</comment>
<evidence type="ECO:0000256" key="3">
    <source>
        <dbReference type="ARBA" id="ARBA00023163"/>
    </source>
</evidence>
<dbReference type="SUPFAM" id="SSF53822">
    <property type="entry name" value="Periplasmic binding protein-like I"/>
    <property type="match status" value="1"/>
</dbReference>
<dbReference type="CDD" id="cd01574">
    <property type="entry name" value="PBP1_LacI"/>
    <property type="match status" value="1"/>
</dbReference>
<feature type="domain" description="HTH lacI-type" evidence="4">
    <location>
        <begin position="19"/>
        <end position="72"/>
    </location>
</feature>
<dbReference type="Gene3D" id="1.10.260.40">
    <property type="entry name" value="lambda repressor-like DNA-binding domains"/>
    <property type="match status" value="1"/>
</dbReference>
<dbReference type="CDD" id="cd01392">
    <property type="entry name" value="HTH_LacI"/>
    <property type="match status" value="1"/>
</dbReference>
<keyword evidence="3" id="KW-0804">Transcription</keyword>
<dbReference type="EMBL" id="BAABGP010000012">
    <property type="protein sequence ID" value="GAA4484512.1"/>
    <property type="molecule type" value="Genomic_DNA"/>
</dbReference>